<comment type="caution">
    <text evidence="2">The sequence shown here is derived from an EMBL/GenBank/DDBJ whole genome shotgun (WGS) entry which is preliminary data.</text>
</comment>
<protein>
    <submittedName>
        <fullName evidence="2">Z-DNA-binding protein 1</fullName>
    </submittedName>
</protein>
<name>A0ABQ0EKG4_APOSI</name>
<feature type="region of interest" description="Disordered" evidence="1">
    <location>
        <begin position="151"/>
        <end position="190"/>
    </location>
</feature>
<evidence type="ECO:0000313" key="2">
    <source>
        <dbReference type="EMBL" id="GAB1287276.1"/>
    </source>
</evidence>
<evidence type="ECO:0000313" key="3">
    <source>
        <dbReference type="Proteomes" id="UP001623349"/>
    </source>
</evidence>
<dbReference type="InterPro" id="IPR025735">
    <property type="entry name" value="RHIM"/>
</dbReference>
<dbReference type="PANTHER" id="PTHR14966">
    <property type="entry name" value="Z-DNA-BINDING PROTEIN 1"/>
    <property type="match status" value="1"/>
</dbReference>
<evidence type="ECO:0000256" key="1">
    <source>
        <dbReference type="SAM" id="MobiDB-lite"/>
    </source>
</evidence>
<gene>
    <name evidence="2" type="ORF">APTSU1_000250600</name>
</gene>
<reference evidence="2 3" key="1">
    <citation type="submission" date="2024-08" db="EMBL/GenBank/DDBJ databases">
        <title>The draft genome of Apodemus speciosus.</title>
        <authorList>
            <person name="Nabeshima K."/>
            <person name="Suzuki S."/>
            <person name="Onuma M."/>
        </authorList>
    </citation>
    <scope>NUCLEOTIDE SEQUENCE [LARGE SCALE GENOMIC DNA]</scope>
    <source>
        <strain evidence="2">IB14-021</strain>
    </source>
</reference>
<sequence>MKERWGLGSCGSKLPGKFKAVDKRHPHVIETKNSMEYSSVAQPGVRQESPAIIYQQNPINLICQQGANSHISIAKSKAIQIGHGNVMLRQRACGELDSPRTPHYVPLPMPEDASAQDTPPGAHGAQHVHMDKSMLRHVQLGHCNEMTLVGDPGEHAAYSSSGSPPVSTTTADPETSSHMQTPDPGPHLEDDTVQTVHIKSCLLEDVIIGHGNKMTIHPRSGGGVVESGESEELKEETGQQGTATMTNPQEGSQV</sequence>
<keyword evidence="3" id="KW-1185">Reference proteome</keyword>
<dbReference type="Pfam" id="PF12721">
    <property type="entry name" value="RHIM"/>
    <property type="match status" value="2"/>
</dbReference>
<feature type="region of interest" description="Disordered" evidence="1">
    <location>
        <begin position="215"/>
        <end position="254"/>
    </location>
</feature>
<dbReference type="PANTHER" id="PTHR14966:SF0">
    <property type="entry name" value="Z-DNA-BINDING PROTEIN 1"/>
    <property type="match status" value="1"/>
</dbReference>
<proteinExistence type="predicted"/>
<dbReference type="Proteomes" id="UP001623349">
    <property type="component" value="Unassembled WGS sequence"/>
</dbReference>
<accession>A0ABQ0EKG4</accession>
<feature type="compositionally biased region" description="Polar residues" evidence="1">
    <location>
        <begin position="238"/>
        <end position="254"/>
    </location>
</feature>
<dbReference type="EMBL" id="BAAFST010000002">
    <property type="protein sequence ID" value="GAB1287276.1"/>
    <property type="molecule type" value="Genomic_DNA"/>
</dbReference>
<feature type="compositionally biased region" description="Low complexity" evidence="1">
    <location>
        <begin position="159"/>
        <end position="170"/>
    </location>
</feature>
<organism evidence="2 3">
    <name type="scientific">Apodemus speciosus</name>
    <name type="common">Large Japanese field mouse</name>
    <dbReference type="NCBI Taxonomy" id="105296"/>
    <lineage>
        <taxon>Eukaryota</taxon>
        <taxon>Metazoa</taxon>
        <taxon>Chordata</taxon>
        <taxon>Craniata</taxon>
        <taxon>Vertebrata</taxon>
        <taxon>Euteleostomi</taxon>
        <taxon>Mammalia</taxon>
        <taxon>Eutheria</taxon>
        <taxon>Euarchontoglires</taxon>
        <taxon>Glires</taxon>
        <taxon>Rodentia</taxon>
        <taxon>Myomorpha</taxon>
        <taxon>Muroidea</taxon>
        <taxon>Muridae</taxon>
        <taxon>Murinae</taxon>
        <taxon>Apodemus</taxon>
    </lineage>
</organism>
<dbReference type="InterPro" id="IPR042361">
    <property type="entry name" value="ZBP1"/>
</dbReference>
<feature type="compositionally biased region" description="Polar residues" evidence="1">
    <location>
        <begin position="171"/>
        <end position="180"/>
    </location>
</feature>